<dbReference type="EMBL" id="JBHTNU010000005">
    <property type="protein sequence ID" value="MFD1426754.1"/>
    <property type="molecule type" value="Genomic_DNA"/>
</dbReference>
<evidence type="ECO:0000313" key="2">
    <source>
        <dbReference type="Proteomes" id="UP001597282"/>
    </source>
</evidence>
<keyword evidence="2" id="KW-1185">Reference proteome</keyword>
<reference evidence="2" key="1">
    <citation type="journal article" date="2019" name="Int. J. Syst. Evol. Microbiol.">
        <title>The Global Catalogue of Microorganisms (GCM) 10K type strain sequencing project: providing services to taxonomists for standard genome sequencing and annotation.</title>
        <authorList>
            <consortium name="The Broad Institute Genomics Platform"/>
            <consortium name="The Broad Institute Genome Sequencing Center for Infectious Disease"/>
            <person name="Wu L."/>
            <person name="Ma J."/>
        </authorList>
    </citation>
    <scope>NUCLEOTIDE SEQUENCE [LARGE SCALE GENOMIC DNA]</scope>
    <source>
        <strain evidence="2">S1</strain>
    </source>
</reference>
<name>A0ABW4C9F5_9BACL</name>
<protein>
    <submittedName>
        <fullName evidence="1">Uncharacterized protein</fullName>
    </submittedName>
</protein>
<evidence type="ECO:0000313" key="1">
    <source>
        <dbReference type="EMBL" id="MFD1426754.1"/>
    </source>
</evidence>
<dbReference type="Proteomes" id="UP001597282">
    <property type="component" value="Unassembled WGS sequence"/>
</dbReference>
<gene>
    <name evidence="1" type="ORF">ACFQ4Y_07350</name>
</gene>
<sequence length="87" mass="10270">MKLPSARVVGNSNKYQPKKGCSVTMEDVIKAYRCREPEKRIPVLRLELDYELALLHEAMVENNPHRVEQCKSRLRELRREMMMLEAL</sequence>
<proteinExistence type="predicted"/>
<organism evidence="1 2">
    <name type="scientific">Kroppenstedtia sanguinis</name>
    <dbReference type="NCBI Taxonomy" id="1380684"/>
    <lineage>
        <taxon>Bacteria</taxon>
        <taxon>Bacillati</taxon>
        <taxon>Bacillota</taxon>
        <taxon>Bacilli</taxon>
        <taxon>Bacillales</taxon>
        <taxon>Thermoactinomycetaceae</taxon>
        <taxon>Kroppenstedtia</taxon>
    </lineage>
</organism>
<comment type="caution">
    <text evidence="1">The sequence shown here is derived from an EMBL/GenBank/DDBJ whole genome shotgun (WGS) entry which is preliminary data.</text>
</comment>
<accession>A0ABW4C9F5</accession>